<dbReference type="RefSeq" id="XP_018293397.1">
    <property type="nucleotide sequence ID" value="XM_018441268.1"/>
</dbReference>
<gene>
    <name evidence="1" type="ORF">PHYBLDRAFT_64281</name>
</gene>
<sequence>MNINSFLNDAANLPTNAVEKLQLELQCRKEFEISFAIEFNLQQKVVENMAEAAYNFSNTVLGPKKIKKNPFNLYIKEMKNKRKLDRENYRLEEIIDSYNSMGPLEKGRYYKMAKEDSATLHQESSVSDVKRGAKSILTIMDTMKLSMNYNSLFLFWESGASSSRKIGRLLSGDTSSIFFKCIEEDGALKSFLEAMGNVERRPMREIQPATIAANDFRNKMNKRLISLFNEETGETRKSFPWKAIKNKKGTIRAVGWPEKVPFVPLSLMKDIEKEMLVDALDKGLISFSRSLDVTLCHHHHLVTCIKHLIEWPHKSCHKLLVIMHKQLKTDESASQDKSAMENNYLTILFEY</sequence>
<dbReference type="AlphaFoldDB" id="A0A162PRN7"/>
<organism evidence="1 2">
    <name type="scientific">Phycomyces blakesleeanus (strain ATCC 8743b / DSM 1359 / FGSC 10004 / NBRC 33097 / NRRL 1555)</name>
    <dbReference type="NCBI Taxonomy" id="763407"/>
    <lineage>
        <taxon>Eukaryota</taxon>
        <taxon>Fungi</taxon>
        <taxon>Fungi incertae sedis</taxon>
        <taxon>Mucoromycota</taxon>
        <taxon>Mucoromycotina</taxon>
        <taxon>Mucoromycetes</taxon>
        <taxon>Mucorales</taxon>
        <taxon>Phycomycetaceae</taxon>
        <taxon>Phycomyces</taxon>
    </lineage>
</organism>
<keyword evidence="2" id="KW-1185">Reference proteome</keyword>
<dbReference type="InterPro" id="IPR036910">
    <property type="entry name" value="HMG_box_dom_sf"/>
</dbReference>
<dbReference type="EMBL" id="KV440977">
    <property type="protein sequence ID" value="OAD75357.1"/>
    <property type="molecule type" value="Genomic_DNA"/>
</dbReference>
<dbReference type="VEuPathDB" id="FungiDB:PHYBLDRAFT_64281"/>
<dbReference type="GeneID" id="29002174"/>
<protein>
    <submittedName>
        <fullName evidence="1">Uncharacterized protein</fullName>
    </submittedName>
</protein>
<dbReference type="Proteomes" id="UP000077315">
    <property type="component" value="Unassembled WGS sequence"/>
</dbReference>
<reference evidence="2" key="1">
    <citation type="submission" date="2015-06" db="EMBL/GenBank/DDBJ databases">
        <title>Expansion of signal transduction pathways in fungi by whole-genome duplication.</title>
        <authorList>
            <consortium name="DOE Joint Genome Institute"/>
            <person name="Corrochano L.M."/>
            <person name="Kuo A."/>
            <person name="Marcet-Houben M."/>
            <person name="Polaino S."/>
            <person name="Salamov A."/>
            <person name="Villalobos J.M."/>
            <person name="Alvarez M.I."/>
            <person name="Avalos J."/>
            <person name="Benito E.P."/>
            <person name="Benoit I."/>
            <person name="Burger G."/>
            <person name="Camino L.P."/>
            <person name="Canovas D."/>
            <person name="Cerda-Olmedo E."/>
            <person name="Cheng J.-F."/>
            <person name="Dominguez A."/>
            <person name="Elias M."/>
            <person name="Eslava A.P."/>
            <person name="Glaser F."/>
            <person name="Grimwood J."/>
            <person name="Gutierrez G."/>
            <person name="Heitman J."/>
            <person name="Henrissat B."/>
            <person name="Iturriaga E.A."/>
            <person name="Lang B.F."/>
            <person name="Lavin J.L."/>
            <person name="Lee S."/>
            <person name="Li W."/>
            <person name="Lindquist E."/>
            <person name="Lopez-Garcia S."/>
            <person name="Luque E.M."/>
            <person name="Marcos A.T."/>
            <person name="Martin J."/>
            <person name="McCluskey K."/>
            <person name="Medina H.R."/>
            <person name="Miralles-Duran A."/>
            <person name="Miyazaki A."/>
            <person name="Munoz-Torres E."/>
            <person name="Oguiza J.A."/>
            <person name="Ohm R."/>
            <person name="Olmedo M."/>
            <person name="Orejas M."/>
            <person name="Ortiz-Castellanos L."/>
            <person name="Pisabarro A.G."/>
            <person name="Rodriguez-Romero J."/>
            <person name="Ruiz-Herrera J."/>
            <person name="Ruiz-Vazquez R."/>
            <person name="Sanz C."/>
            <person name="Schackwitz W."/>
            <person name="Schmutz J."/>
            <person name="Shahriari M."/>
            <person name="Shelest E."/>
            <person name="Silva-Franco F."/>
            <person name="Soanes D."/>
            <person name="Syed K."/>
            <person name="Tagua V.G."/>
            <person name="Talbot N.J."/>
            <person name="Thon M."/>
            <person name="De vries R.P."/>
            <person name="Wiebenga A."/>
            <person name="Yadav J.S."/>
            <person name="Braun E.L."/>
            <person name="Baker S."/>
            <person name="Garre V."/>
            <person name="Horwitz B."/>
            <person name="Torres-Martinez S."/>
            <person name="Idnurm A."/>
            <person name="Herrera-Estrella A."/>
            <person name="Gabaldon T."/>
            <person name="Grigoriev I.V."/>
        </authorList>
    </citation>
    <scope>NUCLEOTIDE SEQUENCE [LARGE SCALE GENOMIC DNA]</scope>
    <source>
        <strain evidence="2">NRRL 1555(-)</strain>
    </source>
</reference>
<dbReference type="Gene3D" id="1.10.30.10">
    <property type="entry name" value="High mobility group box domain"/>
    <property type="match status" value="1"/>
</dbReference>
<evidence type="ECO:0000313" key="1">
    <source>
        <dbReference type="EMBL" id="OAD75357.1"/>
    </source>
</evidence>
<dbReference type="InParanoid" id="A0A162PRN7"/>
<evidence type="ECO:0000313" key="2">
    <source>
        <dbReference type="Proteomes" id="UP000077315"/>
    </source>
</evidence>
<proteinExistence type="predicted"/>
<accession>A0A162PRN7</accession>
<name>A0A162PRN7_PHYB8</name>